<proteinExistence type="predicted"/>
<dbReference type="RefSeq" id="WP_139012916.1">
    <property type="nucleotide sequence ID" value="NZ_VBSN01000043.1"/>
</dbReference>
<evidence type="ECO:0000313" key="1">
    <source>
        <dbReference type="EMBL" id="KAA6438854.1"/>
    </source>
</evidence>
<evidence type="ECO:0000313" key="2">
    <source>
        <dbReference type="Proteomes" id="UP000323994"/>
    </source>
</evidence>
<dbReference type="EMBL" id="VBSN01000043">
    <property type="protein sequence ID" value="KAA6438854.1"/>
    <property type="molecule type" value="Genomic_DNA"/>
</dbReference>
<accession>A0A5M8QVL5</accession>
<comment type="caution">
    <text evidence="1">The sequence shown here is derived from an EMBL/GenBank/DDBJ whole genome shotgun (WGS) entry which is preliminary data.</text>
</comment>
<protein>
    <submittedName>
        <fullName evidence="1">Uncharacterized protein</fullName>
    </submittedName>
</protein>
<dbReference type="Proteomes" id="UP000323994">
    <property type="component" value="Unassembled WGS sequence"/>
</dbReference>
<gene>
    <name evidence="1" type="ORF">FEM33_15390</name>
</gene>
<organism evidence="1 2">
    <name type="scientific">Dyadobacter flavalbus</name>
    <dbReference type="NCBI Taxonomy" id="2579942"/>
    <lineage>
        <taxon>Bacteria</taxon>
        <taxon>Pseudomonadati</taxon>
        <taxon>Bacteroidota</taxon>
        <taxon>Cytophagia</taxon>
        <taxon>Cytophagales</taxon>
        <taxon>Spirosomataceae</taxon>
        <taxon>Dyadobacter</taxon>
    </lineage>
</organism>
<keyword evidence="2" id="KW-1185">Reference proteome</keyword>
<reference evidence="1 2" key="1">
    <citation type="submission" date="2019-05" db="EMBL/GenBank/DDBJ databases">
        <authorList>
            <person name="Qu J.-H."/>
        </authorList>
    </citation>
    <scope>NUCLEOTIDE SEQUENCE [LARGE SCALE GENOMIC DNA]</scope>
    <source>
        <strain evidence="1 2">NS28</strain>
    </source>
</reference>
<dbReference type="OrthoDB" id="881810at2"/>
<dbReference type="AlphaFoldDB" id="A0A5M8QVL5"/>
<sequence>MVNVEYLITNSGDSIIDKYSYSDGILKITLNVTEVDKKLMLLIKSENFSFDNFYLDNKEDVYRTCRIQIQELSKVLSVENGIYMPASSFGGIMQESKSNYNLAYGRKKSKVNYIFSLTGYDTLISCLIFDINSIRIEELS</sequence>
<name>A0A5M8QVL5_9BACT</name>